<feature type="compositionally biased region" description="Basic and acidic residues" evidence="5">
    <location>
        <begin position="126"/>
        <end position="172"/>
    </location>
</feature>
<reference evidence="8" key="1">
    <citation type="submission" date="2015-10" db="EMBL/GenBank/DDBJ databases">
        <authorList>
            <person name="Lehtovirta-Morley L.E."/>
            <person name="Vieille C."/>
        </authorList>
    </citation>
    <scope>NUCLEOTIDE SEQUENCE [LARGE SCALE GENOMIC DNA]</scope>
</reference>
<comment type="function">
    <text evidence="4">One of two assembly initiator proteins, it binds directly to the 5'-end of the 23S rRNA, where it nucleates assembly of the 50S subunit.</text>
</comment>
<dbReference type="NCBIfam" id="TIGR01080">
    <property type="entry name" value="rplX_A_E"/>
    <property type="match status" value="1"/>
</dbReference>
<dbReference type="SMART" id="SM00739">
    <property type="entry name" value="KOW"/>
    <property type="match status" value="1"/>
</dbReference>
<evidence type="ECO:0000259" key="6">
    <source>
        <dbReference type="SMART" id="SM00739"/>
    </source>
</evidence>
<dbReference type="SUPFAM" id="SSF50104">
    <property type="entry name" value="Translation proteins SH3-like domain"/>
    <property type="match status" value="1"/>
</dbReference>
<gene>
    <name evidence="7" type="primary">rpl24p</name>
    <name evidence="4" type="synonym">rpl24</name>
    <name evidence="7" type="ORF">NDEV_0939</name>
</gene>
<comment type="subunit">
    <text evidence="4">Part of the 50S ribosomal subunit.</text>
</comment>
<dbReference type="InterPro" id="IPR005825">
    <property type="entry name" value="Ribosomal_uL24_CS"/>
</dbReference>
<comment type="function">
    <text evidence="4">Located at the polypeptide exit tunnel on the outside of the subunit.</text>
</comment>
<feature type="region of interest" description="Disordered" evidence="5">
    <location>
        <begin position="111"/>
        <end position="172"/>
    </location>
</feature>
<dbReference type="GO" id="GO:0003735">
    <property type="term" value="F:structural constituent of ribosome"/>
    <property type="evidence" value="ECO:0007669"/>
    <property type="project" value="UniProtKB-UniRule"/>
</dbReference>
<dbReference type="GO" id="GO:0015934">
    <property type="term" value="C:large ribosomal subunit"/>
    <property type="evidence" value="ECO:0007669"/>
    <property type="project" value="UniProtKB-UniRule"/>
</dbReference>
<evidence type="ECO:0000256" key="1">
    <source>
        <dbReference type="ARBA" id="ARBA00010618"/>
    </source>
</evidence>
<sequence length="172" mass="19480">MKPTTIRKRMLYTASAHLLSKQLGSHLAKDLKEKYHCKSLRVVEGDSVKVLRGEFKGIEGKVTKVSTEKRGIAIEGIKREKLKGGNVDIYIHPSNVIITSLNLEDKWRQNRLEGQRPKPAKSAPAETKEAKPKEVKPKEQKEVSKEKPKEAKKEVKVDDKKDKSKTEKKGTK</sequence>
<dbReference type="Proteomes" id="UP000196239">
    <property type="component" value="Chromosome 1"/>
</dbReference>
<keyword evidence="8" id="KW-1185">Reference proteome</keyword>
<dbReference type="EMBL" id="LN890280">
    <property type="protein sequence ID" value="CUR51704.1"/>
    <property type="molecule type" value="Genomic_DNA"/>
</dbReference>
<dbReference type="Gene3D" id="2.30.30.30">
    <property type="match status" value="1"/>
</dbReference>
<dbReference type="InterPro" id="IPR041988">
    <property type="entry name" value="Ribosomal_uL24_KOW"/>
</dbReference>
<dbReference type="InterPro" id="IPR014722">
    <property type="entry name" value="Rib_uL2_dom2"/>
</dbReference>
<keyword evidence="4" id="KW-0694">RNA-binding</keyword>
<evidence type="ECO:0000313" key="8">
    <source>
        <dbReference type="Proteomes" id="UP000196239"/>
    </source>
</evidence>
<dbReference type="GO" id="GO:0019843">
    <property type="term" value="F:rRNA binding"/>
    <property type="evidence" value="ECO:0007669"/>
    <property type="project" value="UniProtKB-UniRule"/>
</dbReference>
<dbReference type="PANTHER" id="PTHR11143">
    <property type="entry name" value="60S RIBOSOMAL PROTEIN L26 FAMILY MEMBER"/>
    <property type="match status" value="1"/>
</dbReference>
<dbReference type="PROSITE" id="PS01108">
    <property type="entry name" value="RIBOSOMAL_L24"/>
    <property type="match status" value="1"/>
</dbReference>
<dbReference type="HAMAP" id="MF_01326_A">
    <property type="entry name" value="Ribosomal_uL24_A"/>
    <property type="match status" value="1"/>
</dbReference>
<dbReference type="Pfam" id="PF00467">
    <property type="entry name" value="KOW"/>
    <property type="match status" value="1"/>
</dbReference>
<organism evidence="7 8">
    <name type="scientific">Nitrosotalea devaniterrae</name>
    <dbReference type="NCBI Taxonomy" id="1078905"/>
    <lineage>
        <taxon>Archaea</taxon>
        <taxon>Nitrososphaerota</taxon>
        <taxon>Nitrososphaeria</taxon>
        <taxon>Nitrosotaleales</taxon>
        <taxon>Nitrosotaleaceae</taxon>
        <taxon>Nitrosotalea</taxon>
    </lineage>
</organism>
<evidence type="ECO:0000256" key="5">
    <source>
        <dbReference type="SAM" id="MobiDB-lite"/>
    </source>
</evidence>
<dbReference type="KEGG" id="ndv:NDEV_0939"/>
<accession>A0A128A2V8</accession>
<keyword evidence="2 4" id="KW-0689">Ribosomal protein</keyword>
<dbReference type="InterPro" id="IPR005756">
    <property type="entry name" value="Ribosomal_uL24_euk/arc"/>
</dbReference>
<comment type="similarity">
    <text evidence="1 4">Belongs to the universal ribosomal protein uL24 family.</text>
</comment>
<proteinExistence type="inferred from homology"/>
<evidence type="ECO:0000256" key="3">
    <source>
        <dbReference type="ARBA" id="ARBA00023274"/>
    </source>
</evidence>
<dbReference type="CDD" id="cd06089">
    <property type="entry name" value="KOW_RPL26"/>
    <property type="match status" value="1"/>
</dbReference>
<dbReference type="InterPro" id="IPR005824">
    <property type="entry name" value="KOW"/>
</dbReference>
<dbReference type="AlphaFoldDB" id="A0A128A2V8"/>
<name>A0A128A2V8_9ARCH</name>
<keyword evidence="4" id="KW-0699">rRNA-binding</keyword>
<evidence type="ECO:0000313" key="7">
    <source>
        <dbReference type="EMBL" id="CUR51704.1"/>
    </source>
</evidence>
<evidence type="ECO:0000256" key="4">
    <source>
        <dbReference type="HAMAP-Rule" id="MF_01326"/>
    </source>
</evidence>
<feature type="domain" description="KOW" evidence="6">
    <location>
        <begin position="41"/>
        <end position="68"/>
    </location>
</feature>
<evidence type="ECO:0000256" key="2">
    <source>
        <dbReference type="ARBA" id="ARBA00022980"/>
    </source>
</evidence>
<dbReference type="GO" id="GO:0006412">
    <property type="term" value="P:translation"/>
    <property type="evidence" value="ECO:0007669"/>
    <property type="project" value="UniProtKB-UniRule"/>
</dbReference>
<dbReference type="Pfam" id="PF16906">
    <property type="entry name" value="Ribosomal_L26"/>
    <property type="match status" value="1"/>
</dbReference>
<dbReference type="InterPro" id="IPR008991">
    <property type="entry name" value="Translation_prot_SH3-like_sf"/>
</dbReference>
<keyword evidence="3 4" id="KW-0687">Ribonucleoprotein</keyword>
<protein>
    <recommendedName>
        <fullName evidence="4">Large ribosomal subunit protein uL24</fullName>
    </recommendedName>
</protein>